<evidence type="ECO:0000313" key="9">
    <source>
        <dbReference type="EMBL" id="CAG5112203.1"/>
    </source>
</evidence>
<dbReference type="PANTHER" id="PTHR23292:SF6">
    <property type="entry name" value="FI16602P1-RELATED"/>
    <property type="match status" value="1"/>
</dbReference>
<keyword evidence="7" id="KW-0472">Membrane</keyword>
<dbReference type="Pfam" id="PF10601">
    <property type="entry name" value="zf-LITAF-like"/>
    <property type="match status" value="1"/>
</dbReference>
<sequence length="83" mass="9159">MLQKSELGEEPQICVCPHCKYQGYSFVERDPGCCIFLMCTGCVCMGCVAGCCLMPCVVTDFKDVTHYCVNCGLKIGTHPIFFC</sequence>
<evidence type="ECO:0000256" key="1">
    <source>
        <dbReference type="ARBA" id="ARBA00004414"/>
    </source>
</evidence>
<protein>
    <submittedName>
        <fullName evidence="9">Oidioi.mRNA.OKI2018_I69.chr2.g6446.t1.cds</fullName>
    </submittedName>
</protein>
<evidence type="ECO:0000256" key="3">
    <source>
        <dbReference type="ARBA" id="ARBA00004630"/>
    </source>
</evidence>
<dbReference type="PANTHER" id="PTHR23292">
    <property type="entry name" value="LIPOPOLYSACCHARIDE-INDUCED TUMOR NECROSIS FACTOR-ALPHA FACTOR"/>
    <property type="match status" value="1"/>
</dbReference>
<proteinExistence type="inferred from homology"/>
<gene>
    <name evidence="9" type="ORF">OKIOD_LOCUS15211</name>
</gene>
<evidence type="ECO:0000313" key="10">
    <source>
        <dbReference type="Proteomes" id="UP001158576"/>
    </source>
</evidence>
<dbReference type="EMBL" id="OU015567">
    <property type="protein sequence ID" value="CAG5112203.1"/>
    <property type="molecule type" value="Genomic_DNA"/>
</dbReference>
<name>A0ABN7T346_OIKDI</name>
<evidence type="ECO:0000256" key="4">
    <source>
        <dbReference type="ARBA" id="ARBA00005975"/>
    </source>
</evidence>
<organism evidence="9 10">
    <name type="scientific">Oikopleura dioica</name>
    <name type="common">Tunicate</name>
    <dbReference type="NCBI Taxonomy" id="34765"/>
    <lineage>
        <taxon>Eukaryota</taxon>
        <taxon>Metazoa</taxon>
        <taxon>Chordata</taxon>
        <taxon>Tunicata</taxon>
        <taxon>Appendicularia</taxon>
        <taxon>Copelata</taxon>
        <taxon>Oikopleuridae</taxon>
        <taxon>Oikopleura</taxon>
    </lineage>
</organism>
<dbReference type="PROSITE" id="PS51837">
    <property type="entry name" value="LITAF"/>
    <property type="match status" value="1"/>
</dbReference>
<dbReference type="SMART" id="SM00714">
    <property type="entry name" value="LITAF"/>
    <property type="match status" value="1"/>
</dbReference>
<comment type="subcellular location">
    <subcellularLocation>
        <location evidence="2">Endosome membrane</location>
        <topology evidence="2">Peripheral membrane protein</topology>
    </subcellularLocation>
    <subcellularLocation>
        <location evidence="1">Late endosome membrane</location>
    </subcellularLocation>
    <subcellularLocation>
        <location evidence="3">Lysosome membrane</location>
        <topology evidence="3">Peripheral membrane protein</topology>
        <orientation evidence="3">Cytoplasmic side</orientation>
    </subcellularLocation>
</comment>
<comment type="similarity">
    <text evidence="4">Belongs to the CDIP1/LITAF family.</text>
</comment>
<keyword evidence="5" id="KW-0479">Metal-binding</keyword>
<feature type="domain" description="LITAF" evidence="8">
    <location>
        <begin position="1"/>
        <end position="80"/>
    </location>
</feature>
<evidence type="ECO:0000256" key="6">
    <source>
        <dbReference type="ARBA" id="ARBA00022833"/>
    </source>
</evidence>
<evidence type="ECO:0000256" key="5">
    <source>
        <dbReference type="ARBA" id="ARBA00022723"/>
    </source>
</evidence>
<dbReference type="Proteomes" id="UP001158576">
    <property type="component" value="Chromosome 2"/>
</dbReference>
<evidence type="ECO:0000256" key="7">
    <source>
        <dbReference type="ARBA" id="ARBA00023136"/>
    </source>
</evidence>
<accession>A0ABN7T346</accession>
<keyword evidence="6" id="KW-0862">Zinc</keyword>
<reference evidence="9 10" key="1">
    <citation type="submission" date="2021-04" db="EMBL/GenBank/DDBJ databases">
        <authorList>
            <person name="Bliznina A."/>
        </authorList>
    </citation>
    <scope>NUCLEOTIDE SEQUENCE [LARGE SCALE GENOMIC DNA]</scope>
</reference>
<dbReference type="InterPro" id="IPR006629">
    <property type="entry name" value="LITAF"/>
</dbReference>
<dbReference type="InterPro" id="IPR037519">
    <property type="entry name" value="LITAF_fam"/>
</dbReference>
<evidence type="ECO:0000259" key="8">
    <source>
        <dbReference type="PROSITE" id="PS51837"/>
    </source>
</evidence>
<evidence type="ECO:0000256" key="2">
    <source>
        <dbReference type="ARBA" id="ARBA00004481"/>
    </source>
</evidence>
<keyword evidence="10" id="KW-1185">Reference proteome</keyword>